<gene>
    <name evidence="2" type="ORF">WA026_014462</name>
</gene>
<proteinExistence type="predicted"/>
<evidence type="ECO:0000313" key="3">
    <source>
        <dbReference type="Proteomes" id="UP001431783"/>
    </source>
</evidence>
<feature type="region of interest" description="Disordered" evidence="1">
    <location>
        <begin position="45"/>
        <end position="76"/>
    </location>
</feature>
<evidence type="ECO:0000256" key="1">
    <source>
        <dbReference type="SAM" id="MobiDB-lite"/>
    </source>
</evidence>
<feature type="region of interest" description="Disordered" evidence="1">
    <location>
        <begin position="1"/>
        <end position="23"/>
    </location>
</feature>
<sequence>MASNVYGESSKEGMNGETDISQPKLKKARFLWEVKGKHHLKEYENKISQENESQAKTDPLKVDLNKESKNNSTSLSTPNISNNRLIQDYCCVQSFLEKSGNFIHSSMGEACVSCCHNDMENANFARWHNKQMVRYDIENKINAAIEMCSASNLEDCAHLDVANIVNEIENDIEVNNRGILMAIKSCGLKTHDCIPEEIQQDPCHVTNECVPSKSSVPDSRVNVNKPEIHMTHSTESISDDNHLQTDEAKNYEMNSKFWNTAVSAAIYEKGLTYN</sequence>
<dbReference type="Proteomes" id="UP001431783">
    <property type="component" value="Unassembled WGS sequence"/>
</dbReference>
<name>A0AAW1UNU0_9CUCU</name>
<protein>
    <submittedName>
        <fullName evidence="2">Uncharacterized protein</fullName>
    </submittedName>
</protein>
<dbReference type="EMBL" id="JARQZJ010000067">
    <property type="protein sequence ID" value="KAK9881114.1"/>
    <property type="molecule type" value="Genomic_DNA"/>
</dbReference>
<reference evidence="2 3" key="1">
    <citation type="submission" date="2023-03" db="EMBL/GenBank/DDBJ databases">
        <title>Genome insight into feeding habits of ladybird beetles.</title>
        <authorList>
            <person name="Li H.-S."/>
            <person name="Huang Y.-H."/>
            <person name="Pang H."/>
        </authorList>
    </citation>
    <scope>NUCLEOTIDE SEQUENCE [LARGE SCALE GENOMIC DNA]</scope>
    <source>
        <strain evidence="2">SYSU_2023b</strain>
        <tissue evidence="2">Whole body</tissue>
    </source>
</reference>
<keyword evidence="3" id="KW-1185">Reference proteome</keyword>
<accession>A0AAW1UNU0</accession>
<comment type="caution">
    <text evidence="2">The sequence shown here is derived from an EMBL/GenBank/DDBJ whole genome shotgun (WGS) entry which is preliminary data.</text>
</comment>
<organism evidence="2 3">
    <name type="scientific">Henosepilachna vigintioctopunctata</name>
    <dbReference type="NCBI Taxonomy" id="420089"/>
    <lineage>
        <taxon>Eukaryota</taxon>
        <taxon>Metazoa</taxon>
        <taxon>Ecdysozoa</taxon>
        <taxon>Arthropoda</taxon>
        <taxon>Hexapoda</taxon>
        <taxon>Insecta</taxon>
        <taxon>Pterygota</taxon>
        <taxon>Neoptera</taxon>
        <taxon>Endopterygota</taxon>
        <taxon>Coleoptera</taxon>
        <taxon>Polyphaga</taxon>
        <taxon>Cucujiformia</taxon>
        <taxon>Coccinelloidea</taxon>
        <taxon>Coccinellidae</taxon>
        <taxon>Epilachninae</taxon>
        <taxon>Epilachnini</taxon>
        <taxon>Henosepilachna</taxon>
    </lineage>
</organism>
<dbReference type="AlphaFoldDB" id="A0AAW1UNU0"/>
<evidence type="ECO:0000313" key="2">
    <source>
        <dbReference type="EMBL" id="KAK9881114.1"/>
    </source>
</evidence>
<feature type="compositionally biased region" description="Basic and acidic residues" evidence="1">
    <location>
        <begin position="45"/>
        <end position="69"/>
    </location>
</feature>